<keyword evidence="2" id="KW-1185">Reference proteome</keyword>
<accession>A0A834T1T0</accession>
<proteinExistence type="predicted"/>
<reference evidence="1" key="1">
    <citation type="submission" date="2020-09" db="EMBL/GenBank/DDBJ databases">
        <title>Genome-Enabled Discovery of Anthraquinone Biosynthesis in Senna tora.</title>
        <authorList>
            <person name="Kang S.-H."/>
            <person name="Pandey R.P."/>
            <person name="Lee C.-M."/>
            <person name="Sim J.-S."/>
            <person name="Jeong J.-T."/>
            <person name="Choi B.-S."/>
            <person name="Jung M."/>
            <person name="Ginzburg D."/>
            <person name="Zhao K."/>
            <person name="Won S.Y."/>
            <person name="Oh T.-J."/>
            <person name="Yu Y."/>
            <person name="Kim N.-H."/>
            <person name="Lee O.R."/>
            <person name="Lee T.-H."/>
            <person name="Bashyal P."/>
            <person name="Kim T.-S."/>
            <person name="Lee W.-H."/>
            <person name="Kawkins C."/>
            <person name="Kim C.-K."/>
            <person name="Kim J.S."/>
            <person name="Ahn B.O."/>
            <person name="Rhee S.Y."/>
            <person name="Sohng J.K."/>
        </authorList>
    </citation>
    <scope>NUCLEOTIDE SEQUENCE</scope>
    <source>
        <tissue evidence="1">Leaf</tissue>
    </source>
</reference>
<evidence type="ECO:0000313" key="2">
    <source>
        <dbReference type="Proteomes" id="UP000634136"/>
    </source>
</evidence>
<organism evidence="1 2">
    <name type="scientific">Senna tora</name>
    <dbReference type="NCBI Taxonomy" id="362788"/>
    <lineage>
        <taxon>Eukaryota</taxon>
        <taxon>Viridiplantae</taxon>
        <taxon>Streptophyta</taxon>
        <taxon>Embryophyta</taxon>
        <taxon>Tracheophyta</taxon>
        <taxon>Spermatophyta</taxon>
        <taxon>Magnoliopsida</taxon>
        <taxon>eudicotyledons</taxon>
        <taxon>Gunneridae</taxon>
        <taxon>Pentapetalae</taxon>
        <taxon>rosids</taxon>
        <taxon>fabids</taxon>
        <taxon>Fabales</taxon>
        <taxon>Fabaceae</taxon>
        <taxon>Caesalpinioideae</taxon>
        <taxon>Cassia clade</taxon>
        <taxon>Senna</taxon>
    </lineage>
</organism>
<dbReference type="Proteomes" id="UP000634136">
    <property type="component" value="Unassembled WGS sequence"/>
</dbReference>
<sequence length="66" mass="7658">MSWQSVDDTPETYQVIRVRQGPRTLCCCTLSIIFFRFPLSAITQILRSLPSHQCSDTLNKKEVNRK</sequence>
<gene>
    <name evidence="1" type="ORF">G2W53_033737</name>
</gene>
<dbReference type="AlphaFoldDB" id="A0A834T1T0"/>
<evidence type="ECO:0000313" key="1">
    <source>
        <dbReference type="EMBL" id="KAF7812761.1"/>
    </source>
</evidence>
<comment type="caution">
    <text evidence="1">The sequence shown here is derived from an EMBL/GenBank/DDBJ whole genome shotgun (WGS) entry which is preliminary data.</text>
</comment>
<name>A0A834T1T0_9FABA</name>
<dbReference type="EMBL" id="JAAIUW010000010">
    <property type="protein sequence ID" value="KAF7812761.1"/>
    <property type="molecule type" value="Genomic_DNA"/>
</dbReference>
<protein>
    <submittedName>
        <fullName evidence="1">Uncharacterized protein</fullName>
    </submittedName>
</protein>